<accession>D2TXI7</accession>
<reference evidence="1" key="1">
    <citation type="journal article" date="2010" name="Insect Mol. Biol.">
        <title>The draft genome sequence of Arsenophonus nasoniae, son-killer bacterium of Nasonia vitripennis, reveals genes associated with virulence and symbiosis.</title>
        <authorList>
            <person name="Wilkes T."/>
            <person name="Darby A.C."/>
            <person name="Choi J."/>
            <person name="Colborne J.K."/>
            <person name="Werren J.H."/>
            <person name="Hurst G.D.D."/>
        </authorList>
    </citation>
    <scope>NUCLEOTIDE SEQUENCE</scope>
</reference>
<evidence type="ECO:0000313" key="1">
    <source>
        <dbReference type="EMBL" id="CBA72104.1"/>
    </source>
</evidence>
<gene>
    <name evidence="1" type="ORF">ARN_08090</name>
</gene>
<proteinExistence type="predicted"/>
<dbReference type="EMBL" id="FN545172">
    <property type="protein sequence ID" value="CBA72104.1"/>
    <property type="molecule type" value="Genomic_DNA"/>
</dbReference>
<dbReference type="AlphaFoldDB" id="D2TXI7"/>
<protein>
    <submittedName>
        <fullName evidence="1">Uncharacterized protein</fullName>
    </submittedName>
</protein>
<sequence length="53" mass="6628">MKPEICIKEKFRQDKISLILLEKNYFHRIKNNYFYQFYKLIKKSDILFLLAQL</sequence>
<name>D2TXI7_9GAMM</name>
<organism evidence="1">
    <name type="scientific">Arsenophonus nasoniae</name>
    <name type="common">son-killer infecting Nasonia vitripennis</name>
    <dbReference type="NCBI Taxonomy" id="638"/>
    <lineage>
        <taxon>Bacteria</taxon>
        <taxon>Pseudomonadati</taxon>
        <taxon>Pseudomonadota</taxon>
        <taxon>Gammaproteobacteria</taxon>
        <taxon>Enterobacterales</taxon>
        <taxon>Morganellaceae</taxon>
        <taxon>Arsenophonus</taxon>
    </lineage>
</organism>